<feature type="transmembrane region" description="Helical" evidence="1">
    <location>
        <begin position="781"/>
        <end position="802"/>
    </location>
</feature>
<keyword evidence="1" id="KW-0812">Transmembrane</keyword>
<feature type="transmembrane region" description="Helical" evidence="1">
    <location>
        <begin position="631"/>
        <end position="656"/>
    </location>
</feature>
<comment type="caution">
    <text evidence="3">The sequence shown here is derived from an EMBL/GenBank/DDBJ whole genome shotgun (WGS) entry which is preliminary data.</text>
</comment>
<dbReference type="Pfam" id="PF06101">
    <property type="entry name" value="Vps62"/>
    <property type="match status" value="1"/>
</dbReference>
<dbReference type="PANTHER" id="PTHR48174:SF5">
    <property type="entry name" value="VACUOLAR PROTEIN SORTING-ASSOCIATED PROTEIN 62"/>
    <property type="match status" value="1"/>
</dbReference>
<protein>
    <submittedName>
        <fullName evidence="3">Uncharacterized protein</fullName>
    </submittedName>
</protein>
<dbReference type="OrthoDB" id="188042at2759"/>
<feature type="chain" id="PRO_5040249867" evidence="2">
    <location>
        <begin position="33"/>
        <end position="872"/>
    </location>
</feature>
<keyword evidence="1" id="KW-0472">Membrane</keyword>
<evidence type="ECO:0000313" key="4">
    <source>
        <dbReference type="Proteomes" id="UP001153069"/>
    </source>
</evidence>
<feature type="transmembrane region" description="Helical" evidence="1">
    <location>
        <begin position="701"/>
        <end position="727"/>
    </location>
</feature>
<name>A0A9N8DH19_9STRA</name>
<accession>A0A9N8DH19</accession>
<proteinExistence type="predicted"/>
<dbReference type="Proteomes" id="UP001153069">
    <property type="component" value="Unassembled WGS sequence"/>
</dbReference>
<organism evidence="3 4">
    <name type="scientific">Seminavis robusta</name>
    <dbReference type="NCBI Taxonomy" id="568900"/>
    <lineage>
        <taxon>Eukaryota</taxon>
        <taxon>Sar</taxon>
        <taxon>Stramenopiles</taxon>
        <taxon>Ochrophyta</taxon>
        <taxon>Bacillariophyta</taxon>
        <taxon>Bacillariophyceae</taxon>
        <taxon>Bacillariophycidae</taxon>
        <taxon>Naviculales</taxon>
        <taxon>Naviculaceae</taxon>
        <taxon>Seminavis</taxon>
    </lineage>
</organism>
<evidence type="ECO:0000256" key="1">
    <source>
        <dbReference type="SAM" id="Phobius"/>
    </source>
</evidence>
<feature type="transmembrane region" description="Helical" evidence="1">
    <location>
        <begin position="588"/>
        <end position="611"/>
    </location>
</feature>
<feature type="transmembrane region" description="Helical" evidence="1">
    <location>
        <begin position="534"/>
        <end position="558"/>
    </location>
</feature>
<sequence>MRRMRRSWFSSWSGIVPVVICLWLALLDVAQCQEEQRDARGNLQFDPDADNTKACWIPPYQNPNNYFQPRQGLCHNSQLDLDTISDESLHELAVAYAPVLYFHPLEKYTMSSVNYTLSNPQGGRIYRKTKEDAKPYVVDDTINATFMMETSRDEVWALNPTTFFFETDHGYEMYRSGPDERFGDGYDPGTGRSRAAIYYNVYDTGNHTWTFNYFMYYPYNGAGNMGVLAAYEGNVNFTRFTLAPYGIHEGDWESINVMVCAPTQDFDNHEDRSRISPPLAVKYHQHEWSDINDCTKGHCNFYKDTYHPVGFVAYNSHATYPKSTGNMIYENIEVGFFFSMQAFVIVDRTIYKKEDGTYNWFFPEVSSLERFQDPKTLQLDPSNSTRGELEQYYWQAYGGRWGNSKDVSVEPQPPLCLAPDQLSHQPCPTAEEDPVFDLAMQFMAVSPPKSDFTAVIQSVSSQVVAAFSSTGKAPIGPGSKGFWERWTPPVNAPFWNGVTNTSITAREYCEQVLFIDDTYRDAINAAKYDLRKEIIAIIACSCIITALNLIIPLGLMCVQRRHLYQPIITGEDGIPQDPDNRPFGHFHFMAGAIVFTLFFFLMITGGIFFIASCGSLFETLTEWIPNVNWSWVQWVIETLGAVVIVVNSILLFFLWLQAFEMRNMIRGTYNQLVQARKTESSTRIFRGEKYYVPWSPTVVEALFRICFALLFLSLLLSLLCVIVGFLAVGSSFTVFHVCSTVAGSLDHYCLDLDVLGIPKVTCGPDFQELCNDWAKVGGKDMLWSSFCAFVSHFYLVAAAAYASQQRRAIPAILSQYNFRSESLKKDVPPPERSTFVDNDKGLPLSCSQRSVVQVSTLHVGEVPLVATSEDDD</sequence>
<reference evidence="3" key="1">
    <citation type="submission" date="2020-06" db="EMBL/GenBank/DDBJ databases">
        <authorList>
            <consortium name="Plant Systems Biology data submission"/>
        </authorList>
    </citation>
    <scope>NUCLEOTIDE SEQUENCE</scope>
    <source>
        <strain evidence="3">D6</strain>
    </source>
</reference>
<evidence type="ECO:0000256" key="2">
    <source>
        <dbReference type="SAM" id="SignalP"/>
    </source>
</evidence>
<evidence type="ECO:0000313" key="3">
    <source>
        <dbReference type="EMBL" id="CAB9502524.1"/>
    </source>
</evidence>
<feature type="signal peptide" evidence="2">
    <location>
        <begin position="1"/>
        <end position="32"/>
    </location>
</feature>
<dbReference type="InterPro" id="IPR009291">
    <property type="entry name" value="Vps62"/>
</dbReference>
<keyword evidence="1" id="KW-1133">Transmembrane helix</keyword>
<keyword evidence="2" id="KW-0732">Signal</keyword>
<dbReference type="AlphaFoldDB" id="A0A9N8DH19"/>
<keyword evidence="4" id="KW-1185">Reference proteome</keyword>
<dbReference type="PANTHER" id="PTHR48174">
    <property type="entry name" value="DUF946 FAMILY PROTEIN"/>
    <property type="match status" value="1"/>
</dbReference>
<dbReference type="EMBL" id="CAICTM010000138">
    <property type="protein sequence ID" value="CAB9502524.1"/>
    <property type="molecule type" value="Genomic_DNA"/>
</dbReference>
<gene>
    <name evidence="3" type="ORF">SEMRO_139_G064990.1</name>
</gene>